<evidence type="ECO:0000313" key="2">
    <source>
        <dbReference type="Proteomes" id="UP001168096"/>
    </source>
</evidence>
<reference evidence="1" key="1">
    <citation type="submission" date="2024-11" db="EMBL/GenBank/DDBJ databases">
        <title>Description of Massilia orientalis sp. nov., isolated from rhizosphere soil of Ageratina adenophora.</title>
        <authorList>
            <person name="Wang Y."/>
        </authorList>
    </citation>
    <scope>NUCLEOTIDE SEQUENCE</scope>
    <source>
        <strain evidence="1">YIM B02787</strain>
    </source>
</reference>
<organism evidence="1 2">
    <name type="scientific">Massilia orientalis</name>
    <dbReference type="NCBI Taxonomy" id="3050128"/>
    <lineage>
        <taxon>Bacteria</taxon>
        <taxon>Pseudomonadati</taxon>
        <taxon>Pseudomonadota</taxon>
        <taxon>Betaproteobacteria</taxon>
        <taxon>Burkholderiales</taxon>
        <taxon>Oxalobacteraceae</taxon>
        <taxon>Telluria group</taxon>
        <taxon>Massilia</taxon>
    </lineage>
</organism>
<keyword evidence="1" id="KW-0540">Nuclease</keyword>
<keyword evidence="1" id="KW-0255">Endonuclease</keyword>
<comment type="caution">
    <text evidence="1">The sequence shown here is derived from an EMBL/GenBank/DDBJ whole genome shotgun (WGS) entry which is preliminary data.</text>
</comment>
<gene>
    <name evidence="1" type="ORF">QPK29_015930</name>
</gene>
<protein>
    <submittedName>
        <fullName evidence="1">HNH endonuclease</fullName>
    </submittedName>
</protein>
<evidence type="ECO:0000313" key="1">
    <source>
        <dbReference type="EMBL" id="MFJ1469200.1"/>
    </source>
</evidence>
<keyword evidence="2" id="KW-1185">Reference proteome</keyword>
<dbReference type="EMBL" id="JASNRB020000009">
    <property type="protein sequence ID" value="MFJ1469200.1"/>
    <property type="molecule type" value="Genomic_DNA"/>
</dbReference>
<sequence length="114" mass="13206">MARRSRIPDFDSPAQPAAADSPCPLCGRPLGTVNIDRHHLIPKSLKGREQFLIHKICHRKIHATFSERELLRAYHTWEALKSDNDIRAFVDWVVKKPPEFYARTFTSNKKKGRD</sequence>
<keyword evidence="1" id="KW-0378">Hydrolase</keyword>
<name>A0ACC7MCE3_9BURK</name>
<accession>A0ACC7MCE3</accession>
<proteinExistence type="predicted"/>
<dbReference type="Proteomes" id="UP001168096">
    <property type="component" value="Unassembled WGS sequence"/>
</dbReference>